<dbReference type="InterPro" id="IPR037212">
    <property type="entry name" value="Med7/Med21-like"/>
</dbReference>
<keyword evidence="6 8" id="KW-0804">Transcription</keyword>
<dbReference type="InterPro" id="IPR009244">
    <property type="entry name" value="Mediatior_Med7"/>
</dbReference>
<evidence type="ECO:0000256" key="8">
    <source>
        <dbReference type="RuleBase" id="RU364060"/>
    </source>
</evidence>
<evidence type="ECO:0000256" key="7">
    <source>
        <dbReference type="ARBA" id="ARBA00023242"/>
    </source>
</evidence>
<dbReference type="EMBL" id="KV454013">
    <property type="protein sequence ID" value="ODV96306.1"/>
    <property type="molecule type" value="Genomic_DNA"/>
</dbReference>
<dbReference type="Pfam" id="PF05983">
    <property type="entry name" value="Med7"/>
    <property type="match status" value="1"/>
</dbReference>
<dbReference type="STRING" id="669874.A0A1E4TX36"/>
<evidence type="ECO:0000313" key="10">
    <source>
        <dbReference type="Proteomes" id="UP000094236"/>
    </source>
</evidence>
<organism evidence="9 10">
    <name type="scientific">Pachysolen tannophilus NRRL Y-2460</name>
    <dbReference type="NCBI Taxonomy" id="669874"/>
    <lineage>
        <taxon>Eukaryota</taxon>
        <taxon>Fungi</taxon>
        <taxon>Dikarya</taxon>
        <taxon>Ascomycota</taxon>
        <taxon>Saccharomycotina</taxon>
        <taxon>Pichiomycetes</taxon>
        <taxon>Pachysolenaceae</taxon>
        <taxon>Pachysolen</taxon>
    </lineage>
</organism>
<name>A0A1E4TX36_PACTA</name>
<dbReference type="AlphaFoldDB" id="A0A1E4TX36"/>
<dbReference type="Proteomes" id="UP000094236">
    <property type="component" value="Unassembled WGS sequence"/>
</dbReference>
<dbReference type="GO" id="GO:0070847">
    <property type="term" value="C:core mediator complex"/>
    <property type="evidence" value="ECO:0007669"/>
    <property type="project" value="EnsemblFungi"/>
</dbReference>
<keyword evidence="5 8" id="KW-0010">Activator</keyword>
<dbReference type="Gene3D" id="6.10.140.1520">
    <property type="match status" value="1"/>
</dbReference>
<evidence type="ECO:0000256" key="6">
    <source>
        <dbReference type="ARBA" id="ARBA00023163"/>
    </source>
</evidence>
<accession>A0A1E4TX36</accession>
<dbReference type="GO" id="GO:0003713">
    <property type="term" value="F:transcription coactivator activity"/>
    <property type="evidence" value="ECO:0007669"/>
    <property type="project" value="EnsemblFungi"/>
</dbReference>
<gene>
    <name evidence="9" type="ORF">PACTADRAFT_33481</name>
</gene>
<dbReference type="GO" id="GO:0000122">
    <property type="term" value="P:negative regulation of transcription by RNA polymerase II"/>
    <property type="evidence" value="ECO:0007669"/>
    <property type="project" value="EnsemblFungi"/>
</dbReference>
<comment type="similarity">
    <text evidence="2 8">Belongs to the Mediator complex subunit 7 family.</text>
</comment>
<dbReference type="GO" id="GO:0051123">
    <property type="term" value="P:RNA polymerase II preinitiation complex assembly"/>
    <property type="evidence" value="ECO:0007669"/>
    <property type="project" value="EnsemblFungi"/>
</dbReference>
<comment type="subunit">
    <text evidence="8">Component of the Mediator complex.</text>
</comment>
<evidence type="ECO:0000313" key="9">
    <source>
        <dbReference type="EMBL" id="ODV96306.1"/>
    </source>
</evidence>
<protein>
    <recommendedName>
        <fullName evidence="3 8">Mediator of RNA polymerase II transcription subunit 7</fullName>
    </recommendedName>
</protein>
<dbReference type="GO" id="GO:0016592">
    <property type="term" value="C:mediator complex"/>
    <property type="evidence" value="ECO:0007669"/>
    <property type="project" value="InterPro"/>
</dbReference>
<evidence type="ECO:0000256" key="3">
    <source>
        <dbReference type="ARBA" id="ARBA00020631"/>
    </source>
</evidence>
<sequence>MEEVSALYPAPPPYYKLFTRENLDKLNVIKASIELENPNKSKDELKNLLNDHPEVKSSSLKFLIPPSVPDRETYHSFGNVWHFQDKFMKLEDAGIQQLYPPPAVVDNGEQDDDNEEIFTQERINELKKFTKSLLLNFLELVGLLRKNPNYVNLKIEQIRLILINLHHLLNSYRLHQSREILIFKIENKINENMKDIELINGTVLKIEQNLKELIEKNVDDKIKSLQITKTNIIQNMDILQTEQDSGNKEREAFERLEKLKDDILSTVE</sequence>
<keyword evidence="10" id="KW-1185">Reference proteome</keyword>
<dbReference type="PANTHER" id="PTHR21428">
    <property type="entry name" value="MEDIATOR OF RNA POLYMERASE II TRANSCRIPTION SUBUNIT 7"/>
    <property type="match status" value="1"/>
</dbReference>
<comment type="subcellular location">
    <subcellularLocation>
        <location evidence="1 8">Nucleus</location>
    </subcellularLocation>
</comment>
<evidence type="ECO:0000256" key="2">
    <source>
        <dbReference type="ARBA" id="ARBA00009994"/>
    </source>
</evidence>
<dbReference type="GO" id="GO:0032968">
    <property type="term" value="P:positive regulation of transcription elongation by RNA polymerase II"/>
    <property type="evidence" value="ECO:0007669"/>
    <property type="project" value="EnsemblFungi"/>
</dbReference>
<dbReference type="InterPro" id="IPR044888">
    <property type="entry name" value="Mediatior_Med7_sf"/>
</dbReference>
<proteinExistence type="inferred from homology"/>
<evidence type="ECO:0000256" key="1">
    <source>
        <dbReference type="ARBA" id="ARBA00004123"/>
    </source>
</evidence>
<dbReference type="OrthoDB" id="10253553at2759"/>
<dbReference type="SUPFAM" id="SSF140718">
    <property type="entry name" value="Mediator hinge subcomplex-like"/>
    <property type="match status" value="1"/>
</dbReference>
<reference evidence="10" key="1">
    <citation type="submission" date="2016-05" db="EMBL/GenBank/DDBJ databases">
        <title>Comparative genomics of biotechnologically important yeasts.</title>
        <authorList>
            <consortium name="DOE Joint Genome Institute"/>
            <person name="Riley R."/>
            <person name="Haridas S."/>
            <person name="Wolfe K.H."/>
            <person name="Lopes M.R."/>
            <person name="Hittinger C.T."/>
            <person name="Goker M."/>
            <person name="Salamov A."/>
            <person name="Wisecaver J."/>
            <person name="Long T.M."/>
            <person name="Aerts A.L."/>
            <person name="Barry K."/>
            <person name="Choi C."/>
            <person name="Clum A."/>
            <person name="Coughlan A.Y."/>
            <person name="Deshpande S."/>
            <person name="Douglass A.P."/>
            <person name="Hanson S.J."/>
            <person name="Klenk H.-P."/>
            <person name="Labutti K."/>
            <person name="Lapidus A."/>
            <person name="Lindquist E."/>
            <person name="Lipzen A."/>
            <person name="Meier-Kolthoff J.P."/>
            <person name="Ohm R.A."/>
            <person name="Otillar R.P."/>
            <person name="Pangilinan J."/>
            <person name="Peng Y."/>
            <person name="Rokas A."/>
            <person name="Rosa C.A."/>
            <person name="Scheuner C."/>
            <person name="Sibirny A.A."/>
            <person name="Slot J.C."/>
            <person name="Stielow J.B."/>
            <person name="Sun H."/>
            <person name="Kurtzman C.P."/>
            <person name="Blackwell M."/>
            <person name="Grigoriev I.V."/>
            <person name="Jeffries T.W."/>
        </authorList>
    </citation>
    <scope>NUCLEOTIDE SEQUENCE [LARGE SCALE GENOMIC DNA]</scope>
    <source>
        <strain evidence="10">NRRL Y-2460</strain>
    </source>
</reference>
<keyword evidence="7 8" id="KW-0539">Nucleus</keyword>
<keyword evidence="4 8" id="KW-0805">Transcription regulation</keyword>
<dbReference type="PANTHER" id="PTHR21428:SF11">
    <property type="entry name" value="MEDIATOR OF RNA POLYMERASE II TRANSCRIPTION SUBUNIT 7"/>
    <property type="match status" value="1"/>
</dbReference>
<dbReference type="GO" id="GO:0060261">
    <property type="term" value="P:positive regulation of transcription initiation by RNA polymerase II"/>
    <property type="evidence" value="ECO:0007669"/>
    <property type="project" value="EnsemblFungi"/>
</dbReference>
<evidence type="ECO:0000256" key="5">
    <source>
        <dbReference type="ARBA" id="ARBA00023159"/>
    </source>
</evidence>
<evidence type="ECO:0000256" key="4">
    <source>
        <dbReference type="ARBA" id="ARBA00023015"/>
    </source>
</evidence>
<dbReference type="Gene3D" id="6.10.140.200">
    <property type="match status" value="1"/>
</dbReference>
<comment type="function">
    <text evidence="8">Component of the Mediator complex, a coactivator involved in the regulated transcription of nearly all RNA polymerase II-dependent genes. Mediator functions as a bridge to convey information from gene-specific regulatory proteins to the basal RNA polymerase II transcription machinery.</text>
</comment>